<comment type="caution">
    <text evidence="2">The sequence shown here is derived from an EMBL/GenBank/DDBJ whole genome shotgun (WGS) entry which is preliminary data.</text>
</comment>
<feature type="non-terminal residue" evidence="2">
    <location>
        <position position="1"/>
    </location>
</feature>
<keyword evidence="3" id="KW-1185">Reference proteome</keyword>
<sequence>YETSSPPPISDSDAPPLPAYQPNLVPSSLQLYAPLLTAIPSRAYPKMAKFLFACSDLPHLDFTSLQMMLLPKGRIDLVVGLCYPPPDSMGQGGSMDPNHPCVSATTSIPTTFLRSRGREQDADTLDKRMEENVLLFDVLPFVMPVSVRGKRTDPLKMAQQMVGGGDKLAKIQDKYFHALDAIVYEHNRLIDLKAEAEASATTTTSASSPPARRSVPVVAMGGVPHMLICAAAKRAGDNGSAFETLAPQAGRLPHPESVMATQKAPTAAVFMEMEEAAQFKVETRAMTAYGEDLAISADRLFDDTVLPLWGIKPCGMYKAIYDGCDGLQDLIFQLRAARTTNFWKKAAVDWNANWHKKGNTGELLWHEIWLAGYVEGVDTRGLPEMRAAAKKNSSKNWDALEAVVAARNEAAELEGDELLTARELLLAGGDSEANRALSVEAIKCKALQACGRGGKAGGKARFAKLQLACNAINVTLEEGGEPVTPTELLRAGGDSEANAAMTWRQMRGRIDEKPAKPQSGNYLGEHVGKSGGKKVSAATKSRAKTRMDDKKEEEYTWKCCCAVGKNVKSGADVLKHCKDMDREKPGKGGKCWNSLQQLEEDAWPGKIGSRWVRAKVGNV</sequence>
<feature type="region of interest" description="Disordered" evidence="1">
    <location>
        <begin position="1"/>
        <end position="20"/>
    </location>
</feature>
<dbReference type="EMBL" id="BRYB01004091">
    <property type="protein sequence ID" value="GMI25495.1"/>
    <property type="molecule type" value="Genomic_DNA"/>
</dbReference>
<reference evidence="2 3" key="1">
    <citation type="journal article" date="2023" name="Commun. Biol.">
        <title>Genome analysis of Parmales, the sister group of diatoms, reveals the evolutionary specialization of diatoms from phago-mixotrophs to photoautotrophs.</title>
        <authorList>
            <person name="Ban H."/>
            <person name="Sato S."/>
            <person name="Yoshikawa S."/>
            <person name="Yamada K."/>
            <person name="Nakamura Y."/>
            <person name="Ichinomiya M."/>
            <person name="Sato N."/>
            <person name="Blanc-Mathieu R."/>
            <person name="Endo H."/>
            <person name="Kuwata A."/>
            <person name="Ogata H."/>
        </authorList>
    </citation>
    <scope>NUCLEOTIDE SEQUENCE [LARGE SCALE GENOMIC DNA]</scope>
</reference>
<organism evidence="2 3">
    <name type="scientific">Tetraparma gracilis</name>
    <dbReference type="NCBI Taxonomy" id="2962635"/>
    <lineage>
        <taxon>Eukaryota</taxon>
        <taxon>Sar</taxon>
        <taxon>Stramenopiles</taxon>
        <taxon>Ochrophyta</taxon>
        <taxon>Bolidophyceae</taxon>
        <taxon>Parmales</taxon>
        <taxon>Triparmaceae</taxon>
        <taxon>Tetraparma</taxon>
    </lineage>
</organism>
<feature type="non-terminal residue" evidence="2">
    <location>
        <position position="619"/>
    </location>
</feature>
<evidence type="ECO:0000256" key="1">
    <source>
        <dbReference type="SAM" id="MobiDB-lite"/>
    </source>
</evidence>
<protein>
    <submittedName>
        <fullName evidence="2">Uncharacterized protein</fullName>
    </submittedName>
</protein>
<gene>
    <name evidence="2" type="ORF">TeGR_g3336</name>
</gene>
<evidence type="ECO:0000313" key="3">
    <source>
        <dbReference type="Proteomes" id="UP001165060"/>
    </source>
</evidence>
<feature type="compositionally biased region" description="Pro residues" evidence="1">
    <location>
        <begin position="1"/>
        <end position="19"/>
    </location>
</feature>
<proteinExistence type="predicted"/>
<name>A0ABQ6MFP3_9STRA</name>
<dbReference type="Proteomes" id="UP001165060">
    <property type="component" value="Unassembled WGS sequence"/>
</dbReference>
<accession>A0ABQ6MFP3</accession>
<feature type="region of interest" description="Disordered" evidence="1">
    <location>
        <begin position="512"/>
        <end position="545"/>
    </location>
</feature>
<evidence type="ECO:0000313" key="2">
    <source>
        <dbReference type="EMBL" id="GMI25495.1"/>
    </source>
</evidence>